<evidence type="ECO:0000313" key="6">
    <source>
        <dbReference type="EMBL" id="QWC09682.1"/>
    </source>
</evidence>
<dbReference type="InterPro" id="IPR001345">
    <property type="entry name" value="PG/BPGM_mutase_AS"/>
</dbReference>
<dbReference type="AlphaFoldDB" id="A0A975M4D0"/>
<accession>A0A975M4D0</accession>
<dbReference type="GO" id="GO:0006096">
    <property type="term" value="P:glycolytic process"/>
    <property type="evidence" value="ECO:0007669"/>
    <property type="project" value="UniProtKB-KW"/>
</dbReference>
<feature type="binding site" evidence="5">
    <location>
        <position position="76"/>
    </location>
    <ligand>
        <name>substrate</name>
    </ligand>
</feature>
<dbReference type="Pfam" id="PF00300">
    <property type="entry name" value="His_Phos_1"/>
    <property type="match status" value="1"/>
</dbReference>
<feature type="binding site" evidence="5">
    <location>
        <begin position="10"/>
        <end position="17"/>
    </location>
    <ligand>
        <name>substrate</name>
    </ligand>
</feature>
<dbReference type="Proteomes" id="UP000676885">
    <property type="component" value="Chromosome"/>
</dbReference>
<evidence type="ECO:0000256" key="1">
    <source>
        <dbReference type="ARBA" id="ARBA00006717"/>
    </source>
</evidence>
<name>A0A975M4D0_9MICC</name>
<gene>
    <name evidence="6" type="ORF">KKR91_14595</name>
</gene>
<reference evidence="6 7" key="1">
    <citation type="submission" date="2021-05" db="EMBL/GenBank/DDBJ databases">
        <title>Novel species in genus Arthrobacter.</title>
        <authorList>
            <person name="Zhang G."/>
        </authorList>
    </citation>
    <scope>NUCLEOTIDE SEQUENCE [LARGE SCALE GENOMIC DNA]</scope>
    <source>
        <strain evidence="7">zg-ZUI227</strain>
    </source>
</reference>
<keyword evidence="4" id="KW-0413">Isomerase</keyword>
<evidence type="ECO:0000313" key="7">
    <source>
        <dbReference type="Proteomes" id="UP000676885"/>
    </source>
</evidence>
<evidence type="ECO:0000256" key="3">
    <source>
        <dbReference type="ARBA" id="ARBA00023152"/>
    </source>
</evidence>
<dbReference type="SUPFAM" id="SSF53254">
    <property type="entry name" value="Phosphoglycerate mutase-like"/>
    <property type="match status" value="1"/>
</dbReference>
<dbReference type="CDD" id="cd07067">
    <property type="entry name" value="HP_PGM_like"/>
    <property type="match status" value="1"/>
</dbReference>
<dbReference type="Gene3D" id="3.40.50.1240">
    <property type="entry name" value="Phosphoglycerate mutase-like"/>
    <property type="match status" value="1"/>
</dbReference>
<dbReference type="GO" id="GO:0004619">
    <property type="term" value="F:phosphoglycerate mutase activity"/>
    <property type="evidence" value="ECO:0007669"/>
    <property type="project" value="UniProtKB-EC"/>
</dbReference>
<evidence type="ECO:0000256" key="4">
    <source>
        <dbReference type="ARBA" id="ARBA00023235"/>
    </source>
</evidence>
<dbReference type="InterPro" id="IPR005952">
    <property type="entry name" value="Phosphogly_mut1"/>
</dbReference>
<proteinExistence type="inferred from homology"/>
<dbReference type="InterPro" id="IPR029033">
    <property type="entry name" value="His_PPase_superfam"/>
</dbReference>
<keyword evidence="3" id="KW-0324">Glycolysis</keyword>
<dbReference type="InterPro" id="IPR013078">
    <property type="entry name" value="His_Pase_superF_clade-1"/>
</dbReference>
<dbReference type="PANTHER" id="PTHR11931">
    <property type="entry name" value="PHOSPHOGLYCERATE MUTASE"/>
    <property type="match status" value="1"/>
</dbReference>
<protein>
    <recommendedName>
        <fullName evidence="2">phosphoglycerate mutase (2,3-diphosphoglycerate-dependent)</fullName>
        <ecNumber evidence="2">5.4.2.11</ecNumber>
    </recommendedName>
</protein>
<sequence>MGAIELILIRHGESAGNVAATHAQRSGAEVIDVGLRDPDVPLSDAGVQQARALGRWLANLPPDQHPDSVWCSPYRRARQTAELTTMQDPGTPQDIRLDERLRDRELGILDLLTSTGVEARFPEEARRRSWLGKFAYRPPGGESWADVALRLRSVLRDLDEEEDGKRVAIVCHDAVILLIRYVCERLDEQELLDIAASTSVRNASITRLVRPGGVGRWSMESFNAVDHLSSGGAPVTEHAGDEDHVHPR</sequence>
<evidence type="ECO:0000256" key="2">
    <source>
        <dbReference type="ARBA" id="ARBA00012028"/>
    </source>
</evidence>
<evidence type="ECO:0000256" key="5">
    <source>
        <dbReference type="PIRSR" id="PIRSR613078-2"/>
    </source>
</evidence>
<organism evidence="6 7">
    <name type="scientific">Arthrobacter jiangjiafuii</name>
    <dbReference type="NCBI Taxonomy" id="2817475"/>
    <lineage>
        <taxon>Bacteria</taxon>
        <taxon>Bacillati</taxon>
        <taxon>Actinomycetota</taxon>
        <taxon>Actinomycetes</taxon>
        <taxon>Micrococcales</taxon>
        <taxon>Micrococcaceae</taxon>
        <taxon>Arthrobacter</taxon>
    </lineage>
</organism>
<dbReference type="KEGG" id="ajg:KKR91_14595"/>
<dbReference type="PROSITE" id="PS00175">
    <property type="entry name" value="PG_MUTASE"/>
    <property type="match status" value="1"/>
</dbReference>
<keyword evidence="7" id="KW-1185">Reference proteome</keyword>
<comment type="similarity">
    <text evidence="1">Belongs to the phosphoglycerate mutase family. BPG-dependent PGAM subfamily.</text>
</comment>
<dbReference type="SMART" id="SM00855">
    <property type="entry name" value="PGAM"/>
    <property type="match status" value="1"/>
</dbReference>
<dbReference type="EC" id="5.4.2.11" evidence="2"/>
<dbReference type="RefSeq" id="WP_210227721.1">
    <property type="nucleotide sequence ID" value="NZ_CP076022.1"/>
</dbReference>
<dbReference type="EMBL" id="CP076022">
    <property type="protein sequence ID" value="QWC09682.1"/>
    <property type="molecule type" value="Genomic_DNA"/>
</dbReference>